<organism evidence="1 2">
    <name type="scientific">Dipteronia sinensis</name>
    <dbReference type="NCBI Taxonomy" id="43782"/>
    <lineage>
        <taxon>Eukaryota</taxon>
        <taxon>Viridiplantae</taxon>
        <taxon>Streptophyta</taxon>
        <taxon>Embryophyta</taxon>
        <taxon>Tracheophyta</taxon>
        <taxon>Spermatophyta</taxon>
        <taxon>Magnoliopsida</taxon>
        <taxon>eudicotyledons</taxon>
        <taxon>Gunneridae</taxon>
        <taxon>Pentapetalae</taxon>
        <taxon>rosids</taxon>
        <taxon>malvids</taxon>
        <taxon>Sapindales</taxon>
        <taxon>Sapindaceae</taxon>
        <taxon>Hippocastanoideae</taxon>
        <taxon>Acereae</taxon>
        <taxon>Dipteronia</taxon>
    </lineage>
</organism>
<dbReference type="Proteomes" id="UP001281410">
    <property type="component" value="Unassembled WGS sequence"/>
</dbReference>
<gene>
    <name evidence="1" type="ORF">Dsin_009463</name>
</gene>
<accession>A0AAE0AQZ8</accession>
<sequence length="102" mass="11391">MHCLKKNGSEEVLNDETSEVVGRPKLLRKRESGEKLKAAKYGSVICVKCKQAGYNKRTCKCVDTSRSNKGCIWCLIFSASTRWCLIFTASTMRCLIFSASST</sequence>
<dbReference type="EMBL" id="JANJYJ010000003">
    <property type="protein sequence ID" value="KAK3222438.1"/>
    <property type="molecule type" value="Genomic_DNA"/>
</dbReference>
<comment type="caution">
    <text evidence="1">The sequence shown here is derived from an EMBL/GenBank/DDBJ whole genome shotgun (WGS) entry which is preliminary data.</text>
</comment>
<proteinExistence type="predicted"/>
<evidence type="ECO:0000313" key="2">
    <source>
        <dbReference type="Proteomes" id="UP001281410"/>
    </source>
</evidence>
<name>A0AAE0AQZ8_9ROSI</name>
<keyword evidence="2" id="KW-1185">Reference proteome</keyword>
<dbReference type="AlphaFoldDB" id="A0AAE0AQZ8"/>
<evidence type="ECO:0000313" key="1">
    <source>
        <dbReference type="EMBL" id="KAK3222438.1"/>
    </source>
</evidence>
<reference evidence="1" key="1">
    <citation type="journal article" date="2023" name="Plant J.">
        <title>Genome sequences and population genomics provide insights into the demographic history, inbreeding, and mutation load of two 'living fossil' tree species of Dipteronia.</title>
        <authorList>
            <person name="Feng Y."/>
            <person name="Comes H.P."/>
            <person name="Chen J."/>
            <person name="Zhu S."/>
            <person name="Lu R."/>
            <person name="Zhang X."/>
            <person name="Li P."/>
            <person name="Qiu J."/>
            <person name="Olsen K.M."/>
            <person name="Qiu Y."/>
        </authorList>
    </citation>
    <scope>NUCLEOTIDE SEQUENCE</scope>
    <source>
        <strain evidence="1">NBL</strain>
    </source>
</reference>
<protein>
    <submittedName>
        <fullName evidence="1">Uncharacterized protein</fullName>
    </submittedName>
</protein>